<feature type="transmembrane region" description="Helical" evidence="9">
    <location>
        <begin position="179"/>
        <end position="205"/>
    </location>
</feature>
<dbReference type="GO" id="GO:0140359">
    <property type="term" value="F:ABC-type transporter activity"/>
    <property type="evidence" value="ECO:0007669"/>
    <property type="project" value="InterPro"/>
</dbReference>
<evidence type="ECO:0000256" key="1">
    <source>
        <dbReference type="ARBA" id="ARBA00004370"/>
    </source>
</evidence>
<dbReference type="GO" id="GO:0016887">
    <property type="term" value="F:ATP hydrolysis activity"/>
    <property type="evidence" value="ECO:0007669"/>
    <property type="project" value="InterPro"/>
</dbReference>
<keyword evidence="13" id="KW-1185">Reference proteome</keyword>
<reference evidence="12 13" key="1">
    <citation type="journal article" date="2023" name="Proc. Natl. Acad. Sci. U.S.A.">
        <title>A global phylogenomic analysis of the shiitake genus Lentinula.</title>
        <authorList>
            <person name="Sierra-Patev S."/>
            <person name="Min B."/>
            <person name="Naranjo-Ortiz M."/>
            <person name="Looney B."/>
            <person name="Konkel Z."/>
            <person name="Slot J.C."/>
            <person name="Sakamoto Y."/>
            <person name="Steenwyk J.L."/>
            <person name="Rokas A."/>
            <person name="Carro J."/>
            <person name="Camarero S."/>
            <person name="Ferreira P."/>
            <person name="Molpeceres G."/>
            <person name="Ruiz-Duenas F.J."/>
            <person name="Serrano A."/>
            <person name="Henrissat B."/>
            <person name="Drula E."/>
            <person name="Hughes K.W."/>
            <person name="Mata J.L."/>
            <person name="Ishikawa N.K."/>
            <person name="Vargas-Isla R."/>
            <person name="Ushijima S."/>
            <person name="Smith C.A."/>
            <person name="Donoghue J."/>
            <person name="Ahrendt S."/>
            <person name="Andreopoulos W."/>
            <person name="He G."/>
            <person name="LaButti K."/>
            <person name="Lipzen A."/>
            <person name="Ng V."/>
            <person name="Riley R."/>
            <person name="Sandor L."/>
            <person name="Barry K."/>
            <person name="Martinez A.T."/>
            <person name="Xiao Y."/>
            <person name="Gibbons J.G."/>
            <person name="Terashima K."/>
            <person name="Grigoriev I.V."/>
            <person name="Hibbett D."/>
        </authorList>
    </citation>
    <scope>NUCLEOTIDE SEQUENCE [LARGE SCALE GENOMIC DNA]</scope>
    <source>
        <strain evidence="12 13">TFB7810</strain>
    </source>
</reference>
<evidence type="ECO:0000313" key="12">
    <source>
        <dbReference type="EMBL" id="KAJ3742002.1"/>
    </source>
</evidence>
<dbReference type="SUPFAM" id="SSF52540">
    <property type="entry name" value="P-loop containing nucleoside triphosphate hydrolases"/>
    <property type="match status" value="2"/>
</dbReference>
<dbReference type="GO" id="GO:0005524">
    <property type="term" value="F:ATP binding"/>
    <property type="evidence" value="ECO:0007669"/>
    <property type="project" value="UniProtKB-KW"/>
</dbReference>
<dbReference type="PROSITE" id="PS00211">
    <property type="entry name" value="ABC_TRANSPORTER_1"/>
    <property type="match status" value="2"/>
</dbReference>
<dbReference type="CDD" id="cd03250">
    <property type="entry name" value="ABCC_MRP_domain1"/>
    <property type="match status" value="1"/>
</dbReference>
<organism evidence="12 13">
    <name type="scientific">Lentinula detonsa</name>
    <dbReference type="NCBI Taxonomy" id="2804962"/>
    <lineage>
        <taxon>Eukaryota</taxon>
        <taxon>Fungi</taxon>
        <taxon>Dikarya</taxon>
        <taxon>Basidiomycota</taxon>
        <taxon>Agaricomycotina</taxon>
        <taxon>Agaricomycetes</taxon>
        <taxon>Agaricomycetidae</taxon>
        <taxon>Agaricales</taxon>
        <taxon>Marasmiineae</taxon>
        <taxon>Omphalotaceae</taxon>
        <taxon>Lentinula</taxon>
    </lineage>
</organism>
<evidence type="ECO:0000256" key="6">
    <source>
        <dbReference type="ARBA" id="ARBA00022989"/>
    </source>
</evidence>
<name>A0A9W8NW91_9AGAR</name>
<evidence type="ECO:0000256" key="5">
    <source>
        <dbReference type="ARBA" id="ARBA00022840"/>
    </source>
</evidence>
<dbReference type="CDD" id="cd03244">
    <property type="entry name" value="ABCC_MRP_domain2"/>
    <property type="match status" value="1"/>
</dbReference>
<evidence type="ECO:0000256" key="7">
    <source>
        <dbReference type="ARBA" id="ARBA00023136"/>
    </source>
</evidence>
<keyword evidence="3 9" id="KW-0812">Transmembrane</keyword>
<feature type="transmembrane region" description="Helical" evidence="9">
    <location>
        <begin position="428"/>
        <end position="453"/>
    </location>
</feature>
<dbReference type="InterPro" id="IPR003439">
    <property type="entry name" value="ABC_transporter-like_ATP-bd"/>
</dbReference>
<feature type="transmembrane region" description="Helical" evidence="9">
    <location>
        <begin position="1267"/>
        <end position="1288"/>
    </location>
</feature>
<dbReference type="Proteomes" id="UP001142393">
    <property type="component" value="Unassembled WGS sequence"/>
</dbReference>
<feature type="transmembrane region" description="Helical" evidence="9">
    <location>
        <begin position="1082"/>
        <end position="1105"/>
    </location>
</feature>
<comment type="subcellular location">
    <subcellularLocation>
        <location evidence="1">Membrane</location>
    </subcellularLocation>
</comment>
<feature type="transmembrane region" description="Helical" evidence="9">
    <location>
        <begin position="87"/>
        <end position="106"/>
    </location>
</feature>
<dbReference type="Gene3D" id="1.20.1560.10">
    <property type="entry name" value="ABC transporter type 1, transmembrane domain"/>
    <property type="match status" value="2"/>
</dbReference>
<dbReference type="SMART" id="SM00382">
    <property type="entry name" value="AAA"/>
    <property type="match status" value="2"/>
</dbReference>
<feature type="compositionally biased region" description="Basic and acidic residues" evidence="8">
    <location>
        <begin position="957"/>
        <end position="970"/>
    </location>
</feature>
<dbReference type="PROSITE" id="PS50929">
    <property type="entry name" value="ABC_TM1F"/>
    <property type="match status" value="2"/>
</dbReference>
<dbReference type="InterPro" id="IPR017871">
    <property type="entry name" value="ABC_transporter-like_CS"/>
</dbReference>
<keyword evidence="6 9" id="KW-1133">Transmembrane helix</keyword>
<evidence type="ECO:0000256" key="2">
    <source>
        <dbReference type="ARBA" id="ARBA00022448"/>
    </source>
</evidence>
<dbReference type="PANTHER" id="PTHR24223">
    <property type="entry name" value="ATP-BINDING CASSETTE SUB-FAMILY C"/>
    <property type="match status" value="1"/>
</dbReference>
<feature type="domain" description="ABC transmembrane type-1" evidence="11">
    <location>
        <begin position="294"/>
        <end position="600"/>
    </location>
</feature>
<feature type="transmembrane region" description="Helical" evidence="9">
    <location>
        <begin position="541"/>
        <end position="563"/>
    </location>
</feature>
<dbReference type="InterPro" id="IPR011527">
    <property type="entry name" value="ABC1_TM_dom"/>
</dbReference>
<dbReference type="Gene3D" id="3.40.50.300">
    <property type="entry name" value="P-loop containing nucleotide triphosphate hydrolases"/>
    <property type="match status" value="2"/>
</dbReference>
<evidence type="ECO:0000256" key="9">
    <source>
        <dbReference type="SAM" id="Phobius"/>
    </source>
</evidence>
<proteinExistence type="predicted"/>
<sequence length="1667" mass="185503">MGSKLCPGASPADFSDTCIRETWSTFILTFFVFWLYFFAAPHIFLPQWVTQLTSIKKPFRTFLTLHEAEALDGDQRQEVDVEEHVPLWRTPVFAFVGLVGMILWLATGAYDAILSRPALNPFLNVFVWSYTVARPIAYPSATVPYDLFCISVLQLVSEVFQLGGMFFTRDAFGIPLPSANIIALHAINLGLIILLLAVIICMPMAIPSGKVNRKDIGKTVTPEDYATLGYWITFAWVYPLLRKGKATTLNEEDVWALSPTIQSRPIFAKFMSIRTASLAKKLFWANSLDLILEFLISTLSVCFEFLSPFFLNRILSSIETGDRPQAYVYATLMFLASILKSQSDLHHLWFSRRAATRTRSELMAVIYDKALKRRDLSGIVRKEEEKKDDKKEKGDKSKKDSKEDKDKEQVGADVGKIVNLMAGDANRVAMTITAIYMMYNAPVEIVIGLLYLYNLLGPSALVGLVVFIACWPLNTYLTKRSMEIYRGTAKVRDKRMGVVSELIGAIKFIKFFAWEYKWIDRAMNEREEEMTWMLKSRINSIMFYILWSSTPILVSIISFMTYVLLGNELTVSVAFTAIALFGMIRTPLNVLPNFVVQVAQTKVALDRIAGFLDEEEVTEQVSSLKKDISSVARSREHNEEIVLGLETATLKWNEVETAKPDEGKQNGSNEPTSGDTGASEVGSVTVRSEASETGFESEGEHQFRLEQISVIFPEDKLTVVTGPTASGKTALLLAVLGEMTLLSGRIHMHKDTSKVDANGNMLAISYAAQSPWLRHQSIRDNILFGFPYDEQRYQAVIEACALNPDLEILEDGDNTEIGARGVSLSGGQKARVALARAVYARTKYVLLDDPLSAVDSHTSRFLYEKLLCGPLLASRTVVLVTHHVELVLPGAHYLIRMLDGRIDTQGTVADLRISGVLEDIAHEAEAEAQEETQAVTAEEVAAEDIQAVEGKNAAKNTGDRDKKPRKLVEDEKREEGGVKWRIYKKYLQASSYWVWGLLIFFVLINQFLAVGEKYWIKVWGEAYSQPSETTITMMHLAPMHLSAASEHGLSLDGFAHQTTPSSPPMFTTRATFNFPNAHEHPMFYVGVYAGIGVLNALVSVIATAVQYTGALRASRILFKQLLVTVVRATFRFHDTTPQGRMLNRFGKDIETIDSSLASSLQNVNSSLANFFASVITIAVIFPFFLIPAAVLGFIYRELSIGYLNTGRDLRRMESNSRSPIFSDFSELLEGIVTVRAFSSEKRFLDNIHTKIDFTTRMWYAFWMTNRWLLLSFDLLGSFAVLITALFSISRPDGSSGLAGICITSALSFTMSVYWSCRVWTTLELDLNSVERIVEYLDLPQEPPVVIESNRPPAYWPSSTQNQTLVSVENLSVKYAPDLPAVIQDVSFSLKAGERIGLLGRTGSGKSTLAMSILRFVDPSSGKIIIDGIDISTIGIHDLRSRLTFIPQDAALFSGTLRDNLDPFGEYTDVECLDVLQRVQMSTQSQFPSRFTSRAPSTAATPTSSRPPSIIDVDRQDVASSVGSTITNMDGKTTVSLDTRVSSGGTNFSQGQRQLISMARALLRRSSIIVLDEATSSIDFATDAKIQATIREEFTGSLLLTVAHRLRTIIDYDRLLVLDKGKVVELDTPWNLMQKEDGIFRTMCLKSGSFAELEVAAKAKAEATSASS</sequence>
<evidence type="ECO:0000313" key="13">
    <source>
        <dbReference type="Proteomes" id="UP001142393"/>
    </source>
</evidence>
<comment type="caution">
    <text evidence="12">The sequence shown here is derived from an EMBL/GenBank/DDBJ whole genome shotgun (WGS) entry which is preliminary data.</text>
</comment>
<dbReference type="PROSITE" id="PS50893">
    <property type="entry name" value="ABC_TRANSPORTER_2"/>
    <property type="match status" value="2"/>
</dbReference>
<dbReference type="EMBL" id="JANVFU010000011">
    <property type="protein sequence ID" value="KAJ3742002.1"/>
    <property type="molecule type" value="Genomic_DNA"/>
</dbReference>
<dbReference type="InterPro" id="IPR050173">
    <property type="entry name" value="ABC_transporter_C-like"/>
</dbReference>
<evidence type="ECO:0000256" key="8">
    <source>
        <dbReference type="SAM" id="MobiDB-lite"/>
    </source>
</evidence>
<feature type="compositionally biased region" description="Low complexity" evidence="8">
    <location>
        <begin position="1488"/>
        <end position="1508"/>
    </location>
</feature>
<evidence type="ECO:0000259" key="10">
    <source>
        <dbReference type="PROSITE" id="PS50893"/>
    </source>
</evidence>
<keyword evidence="2" id="KW-0813">Transport</keyword>
<keyword evidence="5" id="KW-0067">ATP-binding</keyword>
<dbReference type="InterPro" id="IPR036640">
    <property type="entry name" value="ABC1_TM_sf"/>
</dbReference>
<feature type="domain" description="ABC transporter" evidence="10">
    <location>
        <begin position="686"/>
        <end position="924"/>
    </location>
</feature>
<feature type="transmembrane region" description="Helical" evidence="9">
    <location>
        <begin position="23"/>
        <end position="44"/>
    </location>
</feature>
<feature type="compositionally biased region" description="Polar residues" evidence="8">
    <location>
        <begin position="665"/>
        <end position="676"/>
    </location>
</feature>
<gene>
    <name evidence="12" type="ORF">DFH05DRAFT_1503524</name>
</gene>
<keyword evidence="4" id="KW-0547">Nucleotide-binding</keyword>
<dbReference type="Pfam" id="PF00005">
    <property type="entry name" value="ABC_tran"/>
    <property type="match status" value="2"/>
</dbReference>
<dbReference type="Pfam" id="PF00664">
    <property type="entry name" value="ABC_membrane"/>
    <property type="match status" value="2"/>
</dbReference>
<feature type="domain" description="ABC transmembrane type-1" evidence="11">
    <location>
        <begin position="1084"/>
        <end position="1324"/>
    </location>
</feature>
<feature type="domain" description="ABC transporter" evidence="10">
    <location>
        <begin position="1365"/>
        <end position="1644"/>
    </location>
</feature>
<feature type="region of interest" description="Disordered" evidence="8">
    <location>
        <begin position="657"/>
        <end position="700"/>
    </location>
</feature>
<keyword evidence="7 9" id="KW-0472">Membrane</keyword>
<evidence type="ECO:0000259" key="11">
    <source>
        <dbReference type="PROSITE" id="PS50929"/>
    </source>
</evidence>
<evidence type="ECO:0000256" key="3">
    <source>
        <dbReference type="ARBA" id="ARBA00022692"/>
    </source>
</evidence>
<feature type="region of interest" description="Disordered" evidence="8">
    <location>
        <begin position="382"/>
        <end position="407"/>
    </location>
</feature>
<feature type="transmembrane region" description="Helical" evidence="9">
    <location>
        <begin position="1295"/>
        <end position="1314"/>
    </location>
</feature>
<dbReference type="InterPro" id="IPR003593">
    <property type="entry name" value="AAA+_ATPase"/>
</dbReference>
<feature type="region of interest" description="Disordered" evidence="8">
    <location>
        <begin position="1485"/>
        <end position="1510"/>
    </location>
</feature>
<feature type="transmembrane region" description="Helical" evidence="9">
    <location>
        <begin position="569"/>
        <end position="588"/>
    </location>
</feature>
<evidence type="ECO:0008006" key="14">
    <source>
        <dbReference type="Google" id="ProtNLM"/>
    </source>
</evidence>
<dbReference type="InterPro" id="IPR027417">
    <property type="entry name" value="P-loop_NTPase"/>
</dbReference>
<dbReference type="GO" id="GO:0016020">
    <property type="term" value="C:membrane"/>
    <property type="evidence" value="ECO:0007669"/>
    <property type="project" value="UniProtKB-SubCell"/>
</dbReference>
<feature type="transmembrane region" description="Helical" evidence="9">
    <location>
        <begin position="992"/>
        <end position="1010"/>
    </location>
</feature>
<protein>
    <recommendedName>
        <fullName evidence="14">Multidrug resistance-associated ABC transporter</fullName>
    </recommendedName>
</protein>
<dbReference type="SUPFAM" id="SSF90123">
    <property type="entry name" value="ABC transporter transmembrane region"/>
    <property type="match status" value="2"/>
</dbReference>
<accession>A0A9W8NW91</accession>
<dbReference type="CDD" id="cd18604">
    <property type="entry name" value="ABC_6TM_VMR1_D2_like"/>
    <property type="match status" value="1"/>
</dbReference>
<evidence type="ECO:0000256" key="4">
    <source>
        <dbReference type="ARBA" id="ARBA00022741"/>
    </source>
</evidence>
<feature type="transmembrane region" description="Helical" evidence="9">
    <location>
        <begin position="1170"/>
        <end position="1195"/>
    </location>
</feature>
<dbReference type="CDD" id="cd18596">
    <property type="entry name" value="ABC_6TM_VMR1_D1_like"/>
    <property type="match status" value="1"/>
</dbReference>
<feature type="region of interest" description="Disordered" evidence="8">
    <location>
        <begin position="948"/>
        <end position="970"/>
    </location>
</feature>
<feature type="transmembrane region" description="Helical" evidence="9">
    <location>
        <begin position="459"/>
        <end position="477"/>
    </location>
</feature>
<dbReference type="PANTHER" id="PTHR24223:SF415">
    <property type="entry name" value="FI20190P1"/>
    <property type="match status" value="1"/>
</dbReference>